<keyword evidence="3 6" id="KW-0812">Transmembrane</keyword>
<dbReference type="AlphaFoldDB" id="A0A7V8JQY4"/>
<keyword evidence="5 6" id="KW-0472">Membrane</keyword>
<keyword evidence="2" id="KW-1003">Cell membrane</keyword>
<dbReference type="Proteomes" id="UP000461670">
    <property type="component" value="Unassembled WGS sequence"/>
</dbReference>
<comment type="subcellular location">
    <subcellularLocation>
        <location evidence="1">Cell membrane</location>
        <topology evidence="1">Multi-pass membrane protein</topology>
    </subcellularLocation>
</comment>
<dbReference type="InterPro" id="IPR001123">
    <property type="entry name" value="LeuE-type"/>
</dbReference>
<gene>
    <name evidence="7" type="primary">argO</name>
    <name evidence="7" type="ORF">GAK30_01469</name>
</gene>
<dbReference type="GO" id="GO:0005886">
    <property type="term" value="C:plasma membrane"/>
    <property type="evidence" value="ECO:0007669"/>
    <property type="project" value="UniProtKB-SubCell"/>
</dbReference>
<sequence>MMRAMLSFELPFLQASVLPGAAGLAVWLTGFGVCLSLVATIGAQNLYVLRQAVQGRHVGACVAWCIASDLVLIGLGVAGMGRLIQQAPLAGQLLAVGGAAFLLAYGVYAWRRAWRGGASLAIGGVAAMPGVGRVLAGLVALTLLNPHVYLDTVVLVGSIGAQQPADLRGVFVAGAACASTLWFVLLAVAGRRLRAVFASPHAWRVLDGATGAMMFALAAGLLRGAF</sequence>
<feature type="transmembrane region" description="Helical" evidence="6">
    <location>
        <begin position="202"/>
        <end position="222"/>
    </location>
</feature>
<evidence type="ECO:0000256" key="2">
    <source>
        <dbReference type="ARBA" id="ARBA00022475"/>
    </source>
</evidence>
<name>A0A7V8JQY4_9BURK</name>
<dbReference type="EMBL" id="WNDQ01000016">
    <property type="protein sequence ID" value="KAF1021967.1"/>
    <property type="molecule type" value="Genomic_DNA"/>
</dbReference>
<dbReference type="Pfam" id="PF01810">
    <property type="entry name" value="LysE"/>
    <property type="match status" value="1"/>
</dbReference>
<feature type="transmembrane region" description="Helical" evidence="6">
    <location>
        <begin position="61"/>
        <end position="83"/>
    </location>
</feature>
<accession>A0A7V8JQY4</accession>
<evidence type="ECO:0000256" key="5">
    <source>
        <dbReference type="ARBA" id="ARBA00023136"/>
    </source>
</evidence>
<protein>
    <submittedName>
        <fullName evidence="7">Arginine exporter protein ArgO</fullName>
    </submittedName>
</protein>
<evidence type="ECO:0000256" key="3">
    <source>
        <dbReference type="ARBA" id="ARBA00022692"/>
    </source>
</evidence>
<feature type="transmembrane region" description="Helical" evidence="6">
    <location>
        <begin position="120"/>
        <end position="144"/>
    </location>
</feature>
<feature type="transmembrane region" description="Helical" evidence="6">
    <location>
        <begin position="170"/>
        <end position="190"/>
    </location>
</feature>
<comment type="caution">
    <text evidence="7">The sequence shown here is derived from an EMBL/GenBank/DDBJ whole genome shotgun (WGS) entry which is preliminary data.</text>
</comment>
<dbReference type="GO" id="GO:0015171">
    <property type="term" value="F:amino acid transmembrane transporter activity"/>
    <property type="evidence" value="ECO:0007669"/>
    <property type="project" value="TreeGrafter"/>
</dbReference>
<dbReference type="PANTHER" id="PTHR30086">
    <property type="entry name" value="ARGININE EXPORTER PROTEIN ARGO"/>
    <property type="match status" value="1"/>
</dbReference>
<reference evidence="8" key="1">
    <citation type="journal article" date="2020" name="MBio">
        <title>Horizontal gene transfer to a defensive symbiont with a reduced genome amongst a multipartite beetle microbiome.</title>
        <authorList>
            <person name="Waterworth S.C."/>
            <person name="Florez L.V."/>
            <person name="Rees E.R."/>
            <person name="Hertweck C."/>
            <person name="Kaltenpoth M."/>
            <person name="Kwan J.C."/>
        </authorList>
    </citation>
    <scope>NUCLEOTIDE SEQUENCE [LARGE SCALE GENOMIC DNA]</scope>
</reference>
<evidence type="ECO:0000313" key="7">
    <source>
        <dbReference type="EMBL" id="KAF1021967.1"/>
    </source>
</evidence>
<evidence type="ECO:0000256" key="1">
    <source>
        <dbReference type="ARBA" id="ARBA00004651"/>
    </source>
</evidence>
<organism evidence="7 8">
    <name type="scientific">Paracidovorax wautersii</name>
    <dbReference type="NCBI Taxonomy" id="1177982"/>
    <lineage>
        <taxon>Bacteria</taxon>
        <taxon>Pseudomonadati</taxon>
        <taxon>Pseudomonadota</taxon>
        <taxon>Betaproteobacteria</taxon>
        <taxon>Burkholderiales</taxon>
        <taxon>Comamonadaceae</taxon>
        <taxon>Paracidovorax</taxon>
    </lineage>
</organism>
<feature type="transmembrane region" description="Helical" evidence="6">
    <location>
        <begin position="89"/>
        <end position="108"/>
    </location>
</feature>
<dbReference type="PANTHER" id="PTHR30086:SF20">
    <property type="entry name" value="ARGININE EXPORTER PROTEIN ARGO-RELATED"/>
    <property type="match status" value="1"/>
</dbReference>
<evidence type="ECO:0000256" key="4">
    <source>
        <dbReference type="ARBA" id="ARBA00022989"/>
    </source>
</evidence>
<feature type="transmembrane region" description="Helical" evidence="6">
    <location>
        <begin position="20"/>
        <end position="49"/>
    </location>
</feature>
<evidence type="ECO:0000256" key="6">
    <source>
        <dbReference type="SAM" id="Phobius"/>
    </source>
</evidence>
<evidence type="ECO:0000313" key="8">
    <source>
        <dbReference type="Proteomes" id="UP000461670"/>
    </source>
</evidence>
<proteinExistence type="predicted"/>
<keyword evidence="4 6" id="KW-1133">Transmembrane helix</keyword>